<dbReference type="InterPro" id="IPR047817">
    <property type="entry name" value="ABC2_TM_bact-type"/>
</dbReference>
<keyword evidence="4 6" id="KW-0472">Membrane</keyword>
<keyword evidence="6" id="KW-0813">Transport</keyword>
<evidence type="ECO:0000256" key="5">
    <source>
        <dbReference type="ARBA" id="ARBA00023251"/>
    </source>
</evidence>
<dbReference type="EMBL" id="JBICZW010000004">
    <property type="protein sequence ID" value="MFG3188728.1"/>
    <property type="molecule type" value="Genomic_DNA"/>
</dbReference>
<keyword evidence="10" id="KW-1185">Reference proteome</keyword>
<comment type="similarity">
    <text evidence="6">Belongs to the ABC-2 integral membrane protein family.</text>
</comment>
<evidence type="ECO:0000256" key="7">
    <source>
        <dbReference type="SAM" id="MobiDB-lite"/>
    </source>
</evidence>
<keyword evidence="6" id="KW-1003">Cell membrane</keyword>
<dbReference type="PROSITE" id="PS51012">
    <property type="entry name" value="ABC_TM2"/>
    <property type="match status" value="1"/>
</dbReference>
<dbReference type="InterPro" id="IPR013525">
    <property type="entry name" value="ABC2_TM"/>
</dbReference>
<evidence type="ECO:0000256" key="2">
    <source>
        <dbReference type="ARBA" id="ARBA00022692"/>
    </source>
</evidence>
<feature type="transmembrane region" description="Helical" evidence="6">
    <location>
        <begin position="51"/>
        <end position="73"/>
    </location>
</feature>
<dbReference type="Proteomes" id="UP001604282">
    <property type="component" value="Unassembled WGS sequence"/>
</dbReference>
<evidence type="ECO:0000256" key="3">
    <source>
        <dbReference type="ARBA" id="ARBA00022989"/>
    </source>
</evidence>
<dbReference type="Pfam" id="PF01061">
    <property type="entry name" value="ABC2_membrane"/>
    <property type="match status" value="1"/>
</dbReference>
<comment type="subcellular location">
    <subcellularLocation>
        <location evidence="6">Cell membrane</location>
        <topology evidence="6">Multi-pass membrane protein</topology>
    </subcellularLocation>
    <subcellularLocation>
        <location evidence="1">Membrane</location>
        <topology evidence="1">Multi-pass membrane protein</topology>
    </subcellularLocation>
</comment>
<comment type="caution">
    <text evidence="6">Lacks conserved residue(s) required for the propagation of feature annotation.</text>
</comment>
<organism evidence="9 10">
    <name type="scientific">Streptomyces omiyaensis</name>
    <dbReference type="NCBI Taxonomy" id="68247"/>
    <lineage>
        <taxon>Bacteria</taxon>
        <taxon>Bacillati</taxon>
        <taxon>Actinomycetota</taxon>
        <taxon>Actinomycetes</taxon>
        <taxon>Kitasatosporales</taxon>
        <taxon>Streptomycetaceae</taxon>
        <taxon>Streptomyces</taxon>
    </lineage>
</organism>
<accession>A0ABW7BMI0</accession>
<feature type="transmembrane region" description="Helical" evidence="6">
    <location>
        <begin position="161"/>
        <end position="184"/>
    </location>
</feature>
<dbReference type="RefSeq" id="WP_229883670.1">
    <property type="nucleotide sequence ID" value="NZ_BMVV01000014.1"/>
</dbReference>
<dbReference type="PIRSF" id="PIRSF006648">
    <property type="entry name" value="DrrB"/>
    <property type="match status" value="1"/>
</dbReference>
<proteinExistence type="inferred from homology"/>
<dbReference type="InterPro" id="IPR051784">
    <property type="entry name" value="Nod_factor_ABC_transporter"/>
</dbReference>
<feature type="region of interest" description="Disordered" evidence="7">
    <location>
        <begin position="1"/>
        <end position="24"/>
    </location>
</feature>
<protein>
    <recommendedName>
        <fullName evidence="6">Transport permease protein</fullName>
    </recommendedName>
</protein>
<evidence type="ECO:0000256" key="1">
    <source>
        <dbReference type="ARBA" id="ARBA00004141"/>
    </source>
</evidence>
<name>A0ABW7BMI0_9ACTN</name>
<keyword evidence="5" id="KW-0046">Antibiotic resistance</keyword>
<evidence type="ECO:0000259" key="8">
    <source>
        <dbReference type="PROSITE" id="PS51012"/>
    </source>
</evidence>
<feature type="transmembrane region" description="Helical" evidence="6">
    <location>
        <begin position="127"/>
        <end position="155"/>
    </location>
</feature>
<keyword evidence="2 6" id="KW-0812">Transmembrane</keyword>
<reference evidence="9 10" key="1">
    <citation type="submission" date="2024-10" db="EMBL/GenBank/DDBJ databases">
        <title>The Natural Products Discovery Center: Release of the First 8490 Sequenced Strains for Exploring Actinobacteria Biosynthetic Diversity.</title>
        <authorList>
            <person name="Kalkreuter E."/>
            <person name="Kautsar S.A."/>
            <person name="Yang D."/>
            <person name="Bader C.D."/>
            <person name="Teijaro C.N."/>
            <person name="Fluegel L."/>
            <person name="Davis C.M."/>
            <person name="Simpson J.R."/>
            <person name="Lauterbach L."/>
            <person name="Steele A.D."/>
            <person name="Gui C."/>
            <person name="Meng S."/>
            <person name="Li G."/>
            <person name="Viehrig K."/>
            <person name="Ye F."/>
            <person name="Su P."/>
            <person name="Kiefer A.F."/>
            <person name="Nichols A."/>
            <person name="Cepeda A.J."/>
            <person name="Yan W."/>
            <person name="Fan B."/>
            <person name="Jiang Y."/>
            <person name="Adhikari A."/>
            <person name="Zheng C.-J."/>
            <person name="Schuster L."/>
            <person name="Cowan T.M."/>
            <person name="Smanski M.J."/>
            <person name="Chevrette M.G."/>
            <person name="De Carvalho L.P.S."/>
            <person name="Shen B."/>
        </authorList>
    </citation>
    <scope>NUCLEOTIDE SEQUENCE [LARGE SCALE GENOMIC DNA]</scope>
    <source>
        <strain evidence="9 10">NPDC048229</strain>
    </source>
</reference>
<sequence>MGRTSDAADVRGGGEVQGVSTVPGPGSKLGWAAADSWTMTRRELAHWARRPVQVVVGLVFPVMMLLMFGYLIGGGQGVDGDFKDYLVPGMLAMTMAFGLEATMLAVTQDLGKGVIDRFRSMPMASGAVLVGRSVADMLQSVVGLAVMIAVGYAIGWRWHEGFVPFLGAVGLLLLLRFAMLWIGIHLAMVAGKPEMVQAVQILVWPVGFLSNAIASPESMPSWLGAVVEWNPMSATATAVRGLFGNPGADGDSWAAQNAELLAVAWPVVLIAVFFPLAVKRFRDLSH</sequence>
<feature type="transmembrane region" description="Helical" evidence="6">
    <location>
        <begin position="85"/>
        <end position="106"/>
    </location>
</feature>
<dbReference type="PANTHER" id="PTHR43229:SF2">
    <property type="entry name" value="NODULATION PROTEIN J"/>
    <property type="match status" value="1"/>
</dbReference>
<evidence type="ECO:0000313" key="10">
    <source>
        <dbReference type="Proteomes" id="UP001604282"/>
    </source>
</evidence>
<keyword evidence="3 6" id="KW-1133">Transmembrane helix</keyword>
<comment type="caution">
    <text evidence="9">The sequence shown here is derived from an EMBL/GenBank/DDBJ whole genome shotgun (WGS) entry which is preliminary data.</text>
</comment>
<dbReference type="InterPro" id="IPR000412">
    <property type="entry name" value="ABC_2_transport"/>
</dbReference>
<dbReference type="PANTHER" id="PTHR43229">
    <property type="entry name" value="NODULATION PROTEIN J"/>
    <property type="match status" value="1"/>
</dbReference>
<feature type="transmembrane region" description="Helical" evidence="6">
    <location>
        <begin position="260"/>
        <end position="278"/>
    </location>
</feature>
<feature type="domain" description="ABC transmembrane type-2" evidence="8">
    <location>
        <begin position="52"/>
        <end position="284"/>
    </location>
</feature>
<evidence type="ECO:0000256" key="4">
    <source>
        <dbReference type="ARBA" id="ARBA00023136"/>
    </source>
</evidence>
<evidence type="ECO:0000313" key="9">
    <source>
        <dbReference type="EMBL" id="MFG3188728.1"/>
    </source>
</evidence>
<gene>
    <name evidence="9" type="ORF">ACGFYS_07285</name>
</gene>
<evidence type="ECO:0000256" key="6">
    <source>
        <dbReference type="RuleBase" id="RU361157"/>
    </source>
</evidence>